<accession>A0ABQ8UCY4</accession>
<protein>
    <submittedName>
        <fullName evidence="3">5'-AMP-activated protein kinase</fullName>
    </submittedName>
</protein>
<sequence>MATQHVHFQWHPPSSGGGDVDSVELCGSFSNWKDRIPLERDSKTNAWRTKEPLSLPPGSHQYKFVINRTQWTHDPRLPVVRDSGGNVNNVCEVSSAPPSDAAGIGMPEAIRPFGAEHPSVSVTETNSRAAAAAKGGAWSPSRPNVAVDVNFDMRKQGWDRVREALDQELTRYFHAEDEDCNRVAQLEEKWRQQCQQEAQAELVSFFHLSSRFNEAWEDLRLSRQELHTSIDAALSEHFKEQLEQRCYPSAEEPSASERA</sequence>
<gene>
    <name evidence="3" type="ORF">PAPYR_7426</name>
</gene>
<feature type="domain" description="AMP-activated protein kinase glycogen-binding" evidence="2">
    <location>
        <begin position="20"/>
        <end position="95"/>
    </location>
</feature>
<dbReference type="Pfam" id="PF16561">
    <property type="entry name" value="AMPK1_CBM"/>
    <property type="match status" value="1"/>
</dbReference>
<keyword evidence="4" id="KW-1185">Reference proteome</keyword>
<dbReference type="InterPro" id="IPR050827">
    <property type="entry name" value="CRP1_MDG1_kinase"/>
</dbReference>
<name>A0ABQ8UCY4_9EUKA</name>
<dbReference type="GO" id="GO:0016301">
    <property type="term" value="F:kinase activity"/>
    <property type="evidence" value="ECO:0007669"/>
    <property type="project" value="UniProtKB-KW"/>
</dbReference>
<dbReference type="PANTHER" id="PTHR10343:SF84">
    <property type="entry name" value="5'-AMP-ACTIVATED PROTEIN KINASE SUBUNIT BETA-1"/>
    <property type="match status" value="1"/>
</dbReference>
<dbReference type="CDD" id="cd02859">
    <property type="entry name" value="E_set_AMPKbeta_like_N"/>
    <property type="match status" value="1"/>
</dbReference>
<proteinExistence type="inferred from homology"/>
<evidence type="ECO:0000313" key="4">
    <source>
        <dbReference type="Proteomes" id="UP001141327"/>
    </source>
</evidence>
<evidence type="ECO:0000313" key="3">
    <source>
        <dbReference type="EMBL" id="KAJ4457137.1"/>
    </source>
</evidence>
<dbReference type="InterPro" id="IPR014756">
    <property type="entry name" value="Ig_E-set"/>
</dbReference>
<dbReference type="InterPro" id="IPR032640">
    <property type="entry name" value="AMPK1_CBM"/>
</dbReference>
<dbReference type="PANTHER" id="PTHR10343">
    <property type="entry name" value="5'-AMP-ACTIVATED PROTEIN KINASE , BETA SUBUNIT"/>
    <property type="match status" value="1"/>
</dbReference>
<reference evidence="3" key="1">
    <citation type="journal article" date="2022" name="bioRxiv">
        <title>Genomics of Preaxostyla Flagellates Illuminates Evolutionary Transitions and the Path Towards Mitochondrial Loss.</title>
        <authorList>
            <person name="Novak L.V.F."/>
            <person name="Treitli S.C."/>
            <person name="Pyrih J."/>
            <person name="Halakuc P."/>
            <person name="Pipaliya S.V."/>
            <person name="Vacek V."/>
            <person name="Brzon O."/>
            <person name="Soukal P."/>
            <person name="Eme L."/>
            <person name="Dacks J.B."/>
            <person name="Karnkowska A."/>
            <person name="Elias M."/>
            <person name="Hampl V."/>
        </authorList>
    </citation>
    <scope>NUCLEOTIDE SEQUENCE</scope>
    <source>
        <strain evidence="3">RCP-MX</strain>
    </source>
</reference>
<dbReference type="InterPro" id="IPR013783">
    <property type="entry name" value="Ig-like_fold"/>
</dbReference>
<comment type="caution">
    <text evidence="3">The sequence shown here is derived from an EMBL/GenBank/DDBJ whole genome shotgun (WGS) entry which is preliminary data.</text>
</comment>
<dbReference type="SUPFAM" id="SSF81296">
    <property type="entry name" value="E set domains"/>
    <property type="match status" value="1"/>
</dbReference>
<organism evidence="3 4">
    <name type="scientific">Paratrimastix pyriformis</name>
    <dbReference type="NCBI Taxonomy" id="342808"/>
    <lineage>
        <taxon>Eukaryota</taxon>
        <taxon>Metamonada</taxon>
        <taxon>Preaxostyla</taxon>
        <taxon>Paratrimastigidae</taxon>
        <taxon>Paratrimastix</taxon>
    </lineage>
</organism>
<keyword evidence="3" id="KW-0418">Kinase</keyword>
<dbReference type="EMBL" id="JAPMOS010000053">
    <property type="protein sequence ID" value="KAJ4457137.1"/>
    <property type="molecule type" value="Genomic_DNA"/>
</dbReference>
<dbReference type="Gene3D" id="2.60.40.10">
    <property type="entry name" value="Immunoglobulins"/>
    <property type="match status" value="1"/>
</dbReference>
<comment type="similarity">
    <text evidence="1">Belongs to the 5'-AMP-activated protein kinase beta subunit family.</text>
</comment>
<evidence type="ECO:0000259" key="2">
    <source>
        <dbReference type="Pfam" id="PF16561"/>
    </source>
</evidence>
<evidence type="ECO:0000256" key="1">
    <source>
        <dbReference type="ARBA" id="ARBA00010926"/>
    </source>
</evidence>
<keyword evidence="3" id="KW-0808">Transferase</keyword>
<dbReference type="Proteomes" id="UP001141327">
    <property type="component" value="Unassembled WGS sequence"/>
</dbReference>